<evidence type="ECO:0000256" key="1">
    <source>
        <dbReference type="ARBA" id="ARBA00002591"/>
    </source>
</evidence>
<keyword evidence="4" id="KW-0574">Periplasm</keyword>
<dbReference type="GO" id="GO:0005198">
    <property type="term" value="F:structural molecule activity"/>
    <property type="evidence" value="ECO:0007669"/>
    <property type="project" value="InterPro"/>
</dbReference>
<dbReference type="GO" id="GO:0030288">
    <property type="term" value="C:outer membrane-bounded periplasmic space"/>
    <property type="evidence" value="ECO:0007669"/>
    <property type="project" value="InterPro"/>
</dbReference>
<gene>
    <name evidence="4" type="primary">flgI</name>
    <name evidence="5" type="ordered locus">Msip34_0772</name>
</gene>
<keyword evidence="6" id="KW-1185">Reference proteome</keyword>
<keyword evidence="5" id="KW-0966">Cell projection</keyword>
<dbReference type="Pfam" id="PF02119">
    <property type="entry name" value="FlgI"/>
    <property type="match status" value="1"/>
</dbReference>
<evidence type="ECO:0000313" key="5">
    <source>
        <dbReference type="EMBL" id="ACT50020.1"/>
    </source>
</evidence>
<dbReference type="KEGG" id="mei:Msip34_0772"/>
<dbReference type="Proteomes" id="UP000002743">
    <property type="component" value="Chromosome"/>
</dbReference>
<comment type="function">
    <text evidence="1 4">Assembles around the rod to form the L-ring and probably protects the motor/basal body from shearing forces during rotation.</text>
</comment>
<keyword evidence="5" id="KW-0282">Flagellum</keyword>
<proteinExistence type="inferred from homology"/>
<keyword evidence="3 4" id="KW-0975">Bacterial flagellum</keyword>
<evidence type="ECO:0000256" key="4">
    <source>
        <dbReference type="HAMAP-Rule" id="MF_00416"/>
    </source>
</evidence>
<accession>C6XAT8</accession>
<dbReference type="HAMAP" id="MF_00416">
    <property type="entry name" value="FlgI"/>
    <property type="match status" value="1"/>
</dbReference>
<dbReference type="AlphaFoldDB" id="C6XAT8"/>
<dbReference type="PANTHER" id="PTHR30381">
    <property type="entry name" value="FLAGELLAR P-RING PERIPLASMIC PROTEIN FLGI"/>
    <property type="match status" value="1"/>
</dbReference>
<keyword evidence="2" id="KW-0732">Signal</keyword>
<comment type="similarity">
    <text evidence="4">Belongs to the FlgI family.</text>
</comment>
<organism evidence="5 6">
    <name type="scientific">Methylovorus glucosotrophus (strain SIP3-4)</name>
    <dbReference type="NCBI Taxonomy" id="582744"/>
    <lineage>
        <taxon>Bacteria</taxon>
        <taxon>Pseudomonadati</taxon>
        <taxon>Pseudomonadota</taxon>
        <taxon>Betaproteobacteria</taxon>
        <taxon>Nitrosomonadales</taxon>
        <taxon>Methylophilaceae</taxon>
        <taxon>Methylovorus</taxon>
    </lineage>
</organism>
<keyword evidence="5" id="KW-0969">Cilium</keyword>
<dbReference type="EMBL" id="CP001674">
    <property type="protein sequence ID" value="ACT50020.1"/>
    <property type="molecule type" value="Genomic_DNA"/>
</dbReference>
<dbReference type="GO" id="GO:0009428">
    <property type="term" value="C:bacterial-type flagellum basal body, distal rod, P ring"/>
    <property type="evidence" value="ECO:0007669"/>
    <property type="project" value="InterPro"/>
</dbReference>
<dbReference type="GO" id="GO:0071973">
    <property type="term" value="P:bacterial-type flagellum-dependent cell motility"/>
    <property type="evidence" value="ECO:0007669"/>
    <property type="project" value="InterPro"/>
</dbReference>
<dbReference type="InterPro" id="IPR001782">
    <property type="entry name" value="Flag_FlgI"/>
</dbReference>
<reference evidence="5 6" key="2">
    <citation type="journal article" date="2011" name="J. Bacteriol.">
        <title>Genomes of three methylotrophs from a single niche uncover genetic and metabolic divergence of Methylophilaceae.</title>
        <authorList>
            <person name="Lapidus A."/>
            <person name="Clum A."/>
            <person name="Labutti K."/>
            <person name="Kaluzhnaya M.G."/>
            <person name="Lim S."/>
            <person name="Beck D.A."/>
            <person name="Glavina Del Rio T."/>
            <person name="Nolan M."/>
            <person name="Mavromatis K."/>
            <person name="Huntemann M."/>
            <person name="Lucas S."/>
            <person name="Lidstrom M.E."/>
            <person name="Ivanova N."/>
            <person name="Chistoserdova L."/>
        </authorList>
    </citation>
    <scope>NUCLEOTIDE SEQUENCE [LARGE SCALE GENOMIC DNA]</scope>
    <source>
        <strain evidence="5 6">SIP3-4</strain>
    </source>
</reference>
<dbReference type="HOGENOM" id="CLU_045235_1_0_4"/>
<dbReference type="PRINTS" id="PR01010">
    <property type="entry name" value="FLGPRINGFLGI"/>
</dbReference>
<comment type="subcellular location">
    <subcellularLocation>
        <location evidence="4">Periplasm</location>
    </subcellularLocation>
    <subcellularLocation>
        <location evidence="4">Bacterial flagellum basal body</location>
    </subcellularLocation>
</comment>
<dbReference type="RefSeq" id="WP_013441604.1">
    <property type="nucleotide sequence ID" value="NC_012969.1"/>
</dbReference>
<dbReference type="eggNOG" id="COG1706">
    <property type="taxonomic scope" value="Bacteria"/>
</dbReference>
<evidence type="ECO:0000256" key="3">
    <source>
        <dbReference type="ARBA" id="ARBA00023143"/>
    </source>
</evidence>
<evidence type="ECO:0000313" key="6">
    <source>
        <dbReference type="Proteomes" id="UP000002743"/>
    </source>
</evidence>
<dbReference type="STRING" id="582744.Msip34_0772"/>
<dbReference type="PANTHER" id="PTHR30381:SF0">
    <property type="entry name" value="FLAGELLAR P-RING PROTEIN"/>
    <property type="match status" value="1"/>
</dbReference>
<dbReference type="OrthoDB" id="9786431at2"/>
<reference evidence="6" key="1">
    <citation type="submission" date="2009-07" db="EMBL/GenBank/DDBJ databases">
        <title>Complete sequence of chromosome of Methylovorus sp. SIP3-4.</title>
        <authorList>
            <person name="Lucas S."/>
            <person name="Copeland A."/>
            <person name="Lapidus A."/>
            <person name="Glavina del Rio T."/>
            <person name="Tice H."/>
            <person name="Bruce D."/>
            <person name="Goodwin L."/>
            <person name="Pitluck S."/>
            <person name="Clum A."/>
            <person name="Larimer F."/>
            <person name="Land M."/>
            <person name="Hauser L."/>
            <person name="Kyrpides N."/>
            <person name="Mikhailova N."/>
            <person name="Kayluzhnaya M."/>
            <person name="Chistoserdova L."/>
        </authorList>
    </citation>
    <scope>NUCLEOTIDE SEQUENCE [LARGE SCALE GENOMIC DNA]</scope>
    <source>
        <strain evidence="6">SIP3-4</strain>
    </source>
</reference>
<comment type="subunit">
    <text evidence="4">The basal body constitutes a major portion of the flagellar organelle and consists of four rings (L,P,S, and M) mounted on a central rod.</text>
</comment>
<sequence length="374" mass="38261" precursor="true">MTTLLPKRRLNILLIALLAAGLGMSLPVEAERLKDLATIQGVRSNQLIGYSLVVGLDGTGDQTTQTPFTVQSLISMLQGMGVTLPQGTNLQLKNVAAVMVTATLPPFAQPGQALDVTVSSMGNAKSLRGGTLLMTPLKGADNQVYAMAQGNLVVGGVGASANGSQTQINHLGVGRISAGATVERAVPVALNQGTGINLELKDSDFSTASKVVDAINQRFGTGTAAAQDGRVIRVNAPADSSRVSFLAALESINVNPAESSAKVILNARTGSVVMNRSVSLEDCAVSHGNLSVVINTAPVISQPGALSGGQTVSTARSEISIEKEPGKVLKLDGGASLSDVIKALNAIGATPQDLLAILQAMKSAGALRAELEVI</sequence>
<dbReference type="NCBIfam" id="NF003676">
    <property type="entry name" value="PRK05303.1"/>
    <property type="match status" value="1"/>
</dbReference>
<protein>
    <recommendedName>
        <fullName evidence="4">Flagellar P-ring protein</fullName>
    </recommendedName>
    <alternativeName>
        <fullName evidence="4">Basal body P-ring protein</fullName>
    </alternativeName>
</protein>
<name>C6XAT8_METGS</name>
<evidence type="ECO:0000256" key="2">
    <source>
        <dbReference type="ARBA" id="ARBA00022729"/>
    </source>
</evidence>